<dbReference type="GO" id="GO:0005737">
    <property type="term" value="C:cytoplasm"/>
    <property type="evidence" value="ECO:0007669"/>
    <property type="project" value="UniProtKB-SubCell"/>
</dbReference>
<keyword evidence="5" id="KW-0736">Signalosome</keyword>
<dbReference type="GO" id="GO:0008180">
    <property type="term" value="C:COP9 signalosome"/>
    <property type="evidence" value="ECO:0007669"/>
    <property type="project" value="UniProtKB-KW"/>
</dbReference>
<dbReference type="InterPro" id="IPR019585">
    <property type="entry name" value="Rpn7/CSN1"/>
</dbReference>
<evidence type="ECO:0000256" key="1">
    <source>
        <dbReference type="ARBA" id="ARBA00004123"/>
    </source>
</evidence>
<reference evidence="10" key="1">
    <citation type="submission" date="2016-04" db="UniProtKB">
        <authorList>
            <consortium name="WormBaseParasite"/>
        </authorList>
    </citation>
    <scope>IDENTIFICATION</scope>
</reference>
<dbReference type="WBParaSite" id="SMUV_0000637501-mRNA-1">
    <property type="protein sequence ID" value="SMUV_0000637501-mRNA-1"/>
    <property type="gene ID" value="SMUV_0000637501"/>
</dbReference>
<dbReference type="PROSITE" id="PS50250">
    <property type="entry name" value="PCI"/>
    <property type="match status" value="1"/>
</dbReference>
<keyword evidence="9" id="KW-1185">Reference proteome</keyword>
<dbReference type="SUPFAM" id="SSF46785">
    <property type="entry name" value="Winged helix' DNA-binding domain"/>
    <property type="match status" value="1"/>
</dbReference>
<dbReference type="PANTHER" id="PTHR14145:SF2">
    <property type="entry name" value="COP9 SIGNALOSOME COMPLEX SUBUNIT 1"/>
    <property type="match status" value="1"/>
</dbReference>
<evidence type="ECO:0000256" key="3">
    <source>
        <dbReference type="ARBA" id="ARBA00008793"/>
    </source>
</evidence>
<dbReference type="PANTHER" id="PTHR14145">
    <property type="entry name" value="26S PROTESOME SUBUNIT 6"/>
    <property type="match status" value="1"/>
</dbReference>
<evidence type="ECO:0000256" key="7">
    <source>
        <dbReference type="SAM" id="MobiDB-lite"/>
    </source>
</evidence>
<feature type="region of interest" description="Disordered" evidence="7">
    <location>
        <begin position="575"/>
        <end position="630"/>
    </location>
</feature>
<evidence type="ECO:0000256" key="2">
    <source>
        <dbReference type="ARBA" id="ARBA00004496"/>
    </source>
</evidence>
<keyword evidence="6" id="KW-0539">Nucleus</keyword>
<dbReference type="Pfam" id="PF10602">
    <property type="entry name" value="RPN7"/>
    <property type="match status" value="1"/>
</dbReference>
<dbReference type="Pfam" id="PF01399">
    <property type="entry name" value="PCI"/>
    <property type="match status" value="1"/>
</dbReference>
<name>A0A158R5D4_9BILA</name>
<evidence type="ECO:0000256" key="5">
    <source>
        <dbReference type="ARBA" id="ARBA00022790"/>
    </source>
</evidence>
<proteinExistence type="inferred from homology"/>
<comment type="subcellular location">
    <subcellularLocation>
        <location evidence="2">Cytoplasm</location>
    </subcellularLocation>
    <subcellularLocation>
        <location evidence="1">Nucleus</location>
    </subcellularLocation>
</comment>
<dbReference type="AlphaFoldDB" id="A0A158R5D4"/>
<dbReference type="Proteomes" id="UP000046393">
    <property type="component" value="Unplaced"/>
</dbReference>
<dbReference type="InterPro" id="IPR000717">
    <property type="entry name" value="PCI_dom"/>
</dbReference>
<protein>
    <submittedName>
        <fullName evidence="10">PCI domain-containing protein</fullName>
    </submittedName>
</protein>
<evidence type="ECO:0000313" key="10">
    <source>
        <dbReference type="WBParaSite" id="SMUV_0000637501-mRNA-1"/>
    </source>
</evidence>
<sequence>MSVPDPDEIMDTHVADEPVEDNGFDSGNTNEIDDDFSGISRALPAATKQNRHALINRLFFIADMCPPLKMDALSLLHDYIIQETSDTVSYALIFEKLEHAHGVGSSSEENNVNDENKVNSLGADREGGVNLQIPGIKRDTQWIEATTTRETSRFDALFSEFKRQKEEGVKESTRRAMDELFQHQVKMGRLHDAVKLFSTGVREYCTTPKHVVQMLLSWIEVSIYLNQWHRVDSLVAQIERAISEAQESEASNTVRVSRFPSATHTATKNMRQFLDTAKMKVAAISALYRLYTKSYKAVAEKCIQIDLNSFNYPNLLSPKDIAVYGTLCALATFGRADLKNKVLGSSLFRKFLDSEPKLIDLLQKFVRGTFGPCLDIMEEIRDQLLLNLYLSSHLKSIYRLIRRRAIVQYFTPFAAADIRKMASVFRVGVDELEDELVELIECGAISARIDSYNKVLYARQNNKRADVYQKALKLSKNLTEYANGMVLHAALHEAQICVGQLDAISKGPRRRPAQGTCEDVNFGKCSAFFGRGIISRVFGSGRSGIGSQASLQSAEADSSNEKGTMGFMKLPKASVGANSADTEDMNNMASDNASEDVFMSSHNENSEENPPPIPFSSHISSVEEEQVQRK</sequence>
<organism evidence="9 10">
    <name type="scientific">Syphacia muris</name>
    <dbReference type="NCBI Taxonomy" id="451379"/>
    <lineage>
        <taxon>Eukaryota</taxon>
        <taxon>Metazoa</taxon>
        <taxon>Ecdysozoa</taxon>
        <taxon>Nematoda</taxon>
        <taxon>Chromadorea</taxon>
        <taxon>Rhabditida</taxon>
        <taxon>Spirurina</taxon>
        <taxon>Oxyuridomorpha</taxon>
        <taxon>Oxyuroidea</taxon>
        <taxon>Oxyuridae</taxon>
        <taxon>Syphacia</taxon>
    </lineage>
</organism>
<dbReference type="InterPro" id="IPR036390">
    <property type="entry name" value="WH_DNA-bd_sf"/>
</dbReference>
<keyword evidence="4" id="KW-0963">Cytoplasm</keyword>
<feature type="compositionally biased region" description="Polar residues" evidence="7">
    <location>
        <begin position="576"/>
        <end position="592"/>
    </location>
</feature>
<evidence type="ECO:0000259" key="8">
    <source>
        <dbReference type="PROSITE" id="PS50250"/>
    </source>
</evidence>
<evidence type="ECO:0000256" key="6">
    <source>
        <dbReference type="ARBA" id="ARBA00023242"/>
    </source>
</evidence>
<evidence type="ECO:0000256" key="4">
    <source>
        <dbReference type="ARBA" id="ARBA00022490"/>
    </source>
</evidence>
<dbReference type="STRING" id="451379.A0A158R5D4"/>
<dbReference type="SMART" id="SM00088">
    <property type="entry name" value="PINT"/>
    <property type="match status" value="1"/>
</dbReference>
<accession>A0A158R5D4</accession>
<comment type="similarity">
    <text evidence="3">Belongs to the CSN1 family.</text>
</comment>
<evidence type="ECO:0000313" key="9">
    <source>
        <dbReference type="Proteomes" id="UP000046393"/>
    </source>
</evidence>
<dbReference type="InterPro" id="IPR045135">
    <property type="entry name" value="Rpn7_N"/>
</dbReference>
<feature type="domain" description="PCI" evidence="8">
    <location>
        <begin position="291"/>
        <end position="463"/>
    </location>
</feature>
<dbReference type="Gene3D" id="1.25.40.570">
    <property type="match status" value="1"/>
</dbReference>